<feature type="region of interest" description="Disordered" evidence="5">
    <location>
        <begin position="1"/>
        <end position="40"/>
    </location>
</feature>
<feature type="compositionally biased region" description="Low complexity" evidence="5">
    <location>
        <begin position="9"/>
        <end position="29"/>
    </location>
</feature>
<dbReference type="PANTHER" id="PTHR31499:SF80">
    <property type="entry name" value="HTH MYB-TYPE DOMAIN-CONTAINING PROTEIN"/>
    <property type="match status" value="1"/>
</dbReference>
<dbReference type="EMBL" id="GDJX01015215">
    <property type="protein sequence ID" value="JAT52721.1"/>
    <property type="molecule type" value="Transcribed_RNA"/>
</dbReference>
<feature type="compositionally biased region" description="Polar residues" evidence="5">
    <location>
        <begin position="394"/>
        <end position="405"/>
    </location>
</feature>
<dbReference type="InterPro" id="IPR001005">
    <property type="entry name" value="SANT/Myb"/>
</dbReference>
<evidence type="ECO:0000256" key="4">
    <source>
        <dbReference type="ARBA" id="ARBA00023242"/>
    </source>
</evidence>
<dbReference type="FunFam" id="1.10.10.60:FF:000002">
    <property type="entry name" value="Myb family transcription factor"/>
    <property type="match status" value="1"/>
</dbReference>
<feature type="compositionally biased region" description="Polar residues" evidence="5">
    <location>
        <begin position="471"/>
        <end position="482"/>
    </location>
</feature>
<evidence type="ECO:0000256" key="1">
    <source>
        <dbReference type="ARBA" id="ARBA00023015"/>
    </source>
</evidence>
<feature type="compositionally biased region" description="Basic and acidic residues" evidence="5">
    <location>
        <begin position="414"/>
        <end position="424"/>
    </location>
</feature>
<feature type="compositionally biased region" description="Basic and acidic residues" evidence="5">
    <location>
        <begin position="310"/>
        <end position="329"/>
    </location>
</feature>
<accession>A0A1D1YDK3</accession>
<keyword evidence="4" id="KW-0539">Nucleus</keyword>
<protein>
    <submittedName>
        <fullName evidence="7">Myb family transcription factor APL</fullName>
    </submittedName>
</protein>
<dbReference type="Pfam" id="PF14379">
    <property type="entry name" value="Myb_CC_LHEQLE"/>
    <property type="match status" value="1"/>
</dbReference>
<feature type="domain" description="HTH myb-type" evidence="6">
    <location>
        <begin position="257"/>
        <end position="310"/>
    </location>
</feature>
<dbReference type="GO" id="GO:0003700">
    <property type="term" value="F:DNA-binding transcription factor activity"/>
    <property type="evidence" value="ECO:0007669"/>
    <property type="project" value="InterPro"/>
</dbReference>
<dbReference type="InterPro" id="IPR017930">
    <property type="entry name" value="Myb_dom"/>
</dbReference>
<feature type="region of interest" description="Disordered" evidence="5">
    <location>
        <begin position="394"/>
        <end position="482"/>
    </location>
</feature>
<dbReference type="AlphaFoldDB" id="A0A1D1YDK3"/>
<evidence type="ECO:0000256" key="5">
    <source>
        <dbReference type="SAM" id="MobiDB-lite"/>
    </source>
</evidence>
<dbReference type="SUPFAM" id="SSF46689">
    <property type="entry name" value="Homeodomain-like"/>
    <property type="match status" value="1"/>
</dbReference>
<reference evidence="7" key="1">
    <citation type="submission" date="2015-07" db="EMBL/GenBank/DDBJ databases">
        <title>Transcriptome Assembly of Anthurium amnicola.</title>
        <authorList>
            <person name="Suzuki J."/>
        </authorList>
    </citation>
    <scope>NUCLEOTIDE SEQUENCE</scope>
</reference>
<dbReference type="Gene3D" id="1.10.10.60">
    <property type="entry name" value="Homeodomain-like"/>
    <property type="match status" value="1"/>
</dbReference>
<organism evidence="7">
    <name type="scientific">Anthurium amnicola</name>
    <dbReference type="NCBI Taxonomy" id="1678845"/>
    <lineage>
        <taxon>Eukaryota</taxon>
        <taxon>Viridiplantae</taxon>
        <taxon>Streptophyta</taxon>
        <taxon>Embryophyta</taxon>
        <taxon>Tracheophyta</taxon>
        <taxon>Spermatophyta</taxon>
        <taxon>Magnoliopsida</taxon>
        <taxon>Liliopsida</taxon>
        <taxon>Araceae</taxon>
        <taxon>Pothoideae</taxon>
        <taxon>Potheae</taxon>
        <taxon>Anthurium</taxon>
    </lineage>
</organism>
<evidence type="ECO:0000256" key="3">
    <source>
        <dbReference type="ARBA" id="ARBA00023163"/>
    </source>
</evidence>
<dbReference type="NCBIfam" id="TIGR01557">
    <property type="entry name" value="myb_SHAQKYF"/>
    <property type="match status" value="1"/>
</dbReference>
<name>A0A1D1YDK3_9ARAE</name>
<dbReference type="InterPro" id="IPR009057">
    <property type="entry name" value="Homeodomain-like_sf"/>
</dbReference>
<feature type="compositionally biased region" description="Polar residues" evidence="5">
    <location>
        <begin position="451"/>
        <end position="463"/>
    </location>
</feature>
<dbReference type="PROSITE" id="PS51294">
    <property type="entry name" value="HTH_MYB"/>
    <property type="match status" value="1"/>
</dbReference>
<feature type="region of interest" description="Disordered" evidence="5">
    <location>
        <begin position="310"/>
        <end position="330"/>
    </location>
</feature>
<dbReference type="InterPro" id="IPR046955">
    <property type="entry name" value="PHR1-like"/>
</dbReference>
<dbReference type="InterPro" id="IPR025756">
    <property type="entry name" value="Myb_CC_LHEQLE"/>
</dbReference>
<sequence>MKQCTFSFQNSNRDQVSSSQVSRVMSSSSPALPSIEGRYPKLPDSQLVSMERELRTNTIPPPATHLVSSGGSVGPLFSADSGISSNLHFSSYSSHERHSSGPYISQTSDCGTSFPLMNSSHLTAFQPPTANAHSKESNEVIWSTDSIEEFLTGDDTPVGNGPMQSSTVVASEDLTKQDDWSDWVNSDGLGDSWTQYLLDTNATATESKTIYAVPQPLGQIALHQPQNHQLPSHSGEICAITSPSSSANSATVRPRMRWTPELHECFVEAVNQLGGSERATPKGVLKLMKIDGLTIYHVKSHLQKYRTARYRPDSCEGSSEKKVNSREETSSLDQKTCFDITEALRLQMDVQKQLHEQLEIQRNLQLRIEEQGKCLQMMFEKQCKTGSEGFNLSSTSAVPSTQSVDATPAAAASEGEKAEPKDGTADEVVAQENSRKVGSKQKMPDAEPSHDVNSNAIGGSQSPVAKRTKGDVNTSSAASVLG</sequence>
<keyword evidence="2" id="KW-0238">DNA-binding</keyword>
<keyword evidence="1" id="KW-0805">Transcription regulation</keyword>
<keyword evidence="3" id="KW-0804">Transcription</keyword>
<dbReference type="PANTHER" id="PTHR31499">
    <property type="entry name" value="MYB FAMILY TRANSCRIPTION FACTOR PHL11"/>
    <property type="match status" value="1"/>
</dbReference>
<evidence type="ECO:0000313" key="7">
    <source>
        <dbReference type="EMBL" id="JAT52721.1"/>
    </source>
</evidence>
<dbReference type="Pfam" id="PF00249">
    <property type="entry name" value="Myb_DNA-binding"/>
    <property type="match status" value="1"/>
</dbReference>
<dbReference type="InterPro" id="IPR006447">
    <property type="entry name" value="Myb_dom_plants"/>
</dbReference>
<evidence type="ECO:0000256" key="2">
    <source>
        <dbReference type="ARBA" id="ARBA00023125"/>
    </source>
</evidence>
<evidence type="ECO:0000259" key="6">
    <source>
        <dbReference type="PROSITE" id="PS51294"/>
    </source>
</evidence>
<gene>
    <name evidence="7" type="primary">APL_40</name>
    <name evidence="7" type="ORF">g.105465</name>
</gene>
<dbReference type="GO" id="GO:0003677">
    <property type="term" value="F:DNA binding"/>
    <property type="evidence" value="ECO:0007669"/>
    <property type="project" value="UniProtKB-KW"/>
</dbReference>
<proteinExistence type="predicted"/>